<dbReference type="AlphaFoldDB" id="A0A1E5G0Z6"/>
<dbReference type="InterPro" id="IPR050990">
    <property type="entry name" value="UPF0237/GcvR_regulator"/>
</dbReference>
<dbReference type="Pfam" id="PF13740">
    <property type="entry name" value="ACT_6"/>
    <property type="match status" value="1"/>
</dbReference>
<dbReference type="PANTHER" id="PTHR34875">
    <property type="entry name" value="UPF0237 PROTEIN MJ1558"/>
    <property type="match status" value="1"/>
</dbReference>
<sequence length="95" mass="10819">MEQTKGNRVVISVVGQDQKGIIAKVTAILADKNVNILDISQTIMQGFFTMVMVVDVKDYNGDIDSLATYFKPLEEEMGLKIRLQHEDIFNFMHRI</sequence>
<keyword evidence="4" id="KW-1185">Reference proteome</keyword>
<evidence type="ECO:0000256" key="1">
    <source>
        <dbReference type="HAMAP-Rule" id="MF_01054"/>
    </source>
</evidence>
<dbReference type="InterPro" id="IPR002912">
    <property type="entry name" value="ACT_dom"/>
</dbReference>
<dbReference type="NCBIfam" id="NF001220">
    <property type="entry name" value="PRK00194.1"/>
    <property type="match status" value="1"/>
</dbReference>
<evidence type="ECO:0000313" key="4">
    <source>
        <dbReference type="Proteomes" id="UP000094296"/>
    </source>
</evidence>
<dbReference type="Gene3D" id="3.30.70.260">
    <property type="match status" value="1"/>
</dbReference>
<dbReference type="InterPro" id="IPR022986">
    <property type="entry name" value="UPF0237_ACT"/>
</dbReference>
<dbReference type="STRING" id="766136.BHF68_07485"/>
<name>A0A1E5G0Z6_9FIRM</name>
<dbReference type="RefSeq" id="WP_069643499.1">
    <property type="nucleotide sequence ID" value="NZ_MIJE01000031.1"/>
</dbReference>
<dbReference type="CDD" id="cd04872">
    <property type="entry name" value="ACT_1ZPV"/>
    <property type="match status" value="1"/>
</dbReference>
<evidence type="ECO:0000259" key="2">
    <source>
        <dbReference type="PROSITE" id="PS51671"/>
    </source>
</evidence>
<dbReference type="Proteomes" id="UP000094296">
    <property type="component" value="Unassembled WGS sequence"/>
</dbReference>
<dbReference type="SUPFAM" id="SSF55021">
    <property type="entry name" value="ACT-like"/>
    <property type="match status" value="1"/>
</dbReference>
<reference evidence="3 4" key="1">
    <citation type="submission" date="2016-09" db="EMBL/GenBank/DDBJ databases">
        <title>Draft genome sequence for the type strain of Desulfuribacillus alkaliarsenatis AHT28, an obligately anaerobic, sulfidogenic bacterium isolated from Russian soda lake sediments.</title>
        <authorList>
            <person name="Abin C.A."/>
            <person name="Hollibaugh J.T."/>
        </authorList>
    </citation>
    <scope>NUCLEOTIDE SEQUENCE [LARGE SCALE GENOMIC DNA]</scope>
    <source>
        <strain evidence="3 4">AHT28</strain>
    </source>
</reference>
<dbReference type="PANTHER" id="PTHR34875:SF6">
    <property type="entry name" value="UPF0237 PROTEIN MJ1558"/>
    <property type="match status" value="1"/>
</dbReference>
<dbReference type="EMBL" id="MIJE01000031">
    <property type="protein sequence ID" value="OEF96490.1"/>
    <property type="molecule type" value="Genomic_DNA"/>
</dbReference>
<organism evidence="3 4">
    <name type="scientific">Desulfuribacillus alkaliarsenatis</name>
    <dbReference type="NCBI Taxonomy" id="766136"/>
    <lineage>
        <taxon>Bacteria</taxon>
        <taxon>Bacillati</taxon>
        <taxon>Bacillota</taxon>
        <taxon>Desulfuribacillia</taxon>
        <taxon>Desulfuribacillales</taxon>
        <taxon>Desulfuribacillaceae</taxon>
        <taxon>Desulfuribacillus</taxon>
    </lineage>
</organism>
<protein>
    <recommendedName>
        <fullName evidence="1">UPF0237 protein BHF68_07485</fullName>
    </recommendedName>
</protein>
<dbReference type="InterPro" id="IPR045865">
    <property type="entry name" value="ACT-like_dom_sf"/>
</dbReference>
<dbReference type="PROSITE" id="PS51671">
    <property type="entry name" value="ACT"/>
    <property type="match status" value="1"/>
</dbReference>
<accession>A0A1E5G0Z6</accession>
<comment type="similarity">
    <text evidence="1">Belongs to the UPF0237 family.</text>
</comment>
<gene>
    <name evidence="3" type="ORF">BHF68_07485</name>
</gene>
<dbReference type="OrthoDB" id="9803078at2"/>
<feature type="domain" description="ACT" evidence="2">
    <location>
        <begin position="10"/>
        <end position="90"/>
    </location>
</feature>
<comment type="caution">
    <text evidence="3">The sequence shown here is derived from an EMBL/GenBank/DDBJ whole genome shotgun (WGS) entry which is preliminary data.</text>
</comment>
<dbReference type="HAMAP" id="MF_01054">
    <property type="entry name" value="UPF0237"/>
    <property type="match status" value="1"/>
</dbReference>
<proteinExistence type="inferred from homology"/>
<evidence type="ECO:0000313" key="3">
    <source>
        <dbReference type="EMBL" id="OEF96490.1"/>
    </source>
</evidence>